<reference evidence="1" key="1">
    <citation type="submission" date="2019-07" db="EMBL/GenBank/DDBJ databases">
        <title>Genomic Encyclopedia of Type Strains, Phase IV (KMG-IV): sequencing the most valuable type-strain genomes for metagenomic binning, comparative biology and taxonomic classification.</title>
        <authorList>
            <person name="Goeker M."/>
        </authorList>
    </citation>
    <scope>NUCLEOTIDE SEQUENCE</scope>
    <source>
        <strain evidence="1">DSM 44596</strain>
    </source>
</reference>
<evidence type="ECO:0000313" key="2">
    <source>
        <dbReference type="EMBL" id="TYQ00635.1"/>
    </source>
</evidence>
<dbReference type="EMBL" id="VNIQ01000019">
    <property type="protein sequence ID" value="TYQ00505.1"/>
    <property type="molecule type" value="Genomic_DNA"/>
</dbReference>
<dbReference type="AlphaFoldDB" id="A0A652YGW5"/>
<evidence type="ECO:0000313" key="1">
    <source>
        <dbReference type="EMBL" id="TYQ00505.1"/>
    </source>
</evidence>
<dbReference type="EMBL" id="VNIQ01000013">
    <property type="protein sequence ID" value="TYQ00635.1"/>
    <property type="molecule type" value="Genomic_DNA"/>
</dbReference>
<comment type="caution">
    <text evidence="1">The sequence shown here is derived from an EMBL/GenBank/DDBJ whole genome shotgun (WGS) entry which is preliminary data.</text>
</comment>
<accession>A0A652YGW5</accession>
<name>A0A652YGW5_NOCGL</name>
<gene>
    <name evidence="2" type="ORF">FNL38_1131</name>
    <name evidence="1" type="ORF">FNL38_1191</name>
</gene>
<protein>
    <recommendedName>
        <fullName evidence="3">Amidohydrolase family protein</fullName>
    </recommendedName>
</protein>
<organism evidence="1">
    <name type="scientific">Nocardia globerula</name>
    <dbReference type="NCBI Taxonomy" id="1818"/>
    <lineage>
        <taxon>Bacteria</taxon>
        <taxon>Bacillati</taxon>
        <taxon>Actinomycetota</taxon>
        <taxon>Actinomycetes</taxon>
        <taxon>Mycobacteriales</taxon>
        <taxon>Nocardiaceae</taxon>
        <taxon>Nocardia</taxon>
    </lineage>
</organism>
<proteinExistence type="predicted"/>
<evidence type="ECO:0008006" key="3">
    <source>
        <dbReference type="Google" id="ProtNLM"/>
    </source>
</evidence>
<sequence length="26" mass="3027">MIDVPDDEVEKMVETNARALLHFPRT</sequence>